<feature type="domain" description="ABC transporter" evidence="9">
    <location>
        <begin position="1"/>
        <end position="209"/>
    </location>
</feature>
<organism evidence="10 11">
    <name type="scientific">Corynebacterium stationis</name>
    <dbReference type="NCBI Taxonomy" id="1705"/>
    <lineage>
        <taxon>Bacteria</taxon>
        <taxon>Bacillati</taxon>
        <taxon>Actinomycetota</taxon>
        <taxon>Actinomycetes</taxon>
        <taxon>Mycobacteriales</taxon>
        <taxon>Corynebacteriaceae</taxon>
        <taxon>Corynebacterium</taxon>
    </lineage>
</organism>
<evidence type="ECO:0000256" key="6">
    <source>
        <dbReference type="ARBA" id="ARBA00022840"/>
    </source>
</evidence>
<evidence type="ECO:0000256" key="4">
    <source>
        <dbReference type="ARBA" id="ARBA00022475"/>
    </source>
</evidence>
<evidence type="ECO:0000313" key="11">
    <source>
        <dbReference type="Proteomes" id="UP000544551"/>
    </source>
</evidence>
<evidence type="ECO:0000256" key="7">
    <source>
        <dbReference type="ARBA" id="ARBA00022967"/>
    </source>
</evidence>
<accession>A0AB36CMZ2</accession>
<keyword evidence="4" id="KW-1003">Cell membrane</keyword>
<keyword evidence="6 10" id="KW-0067">ATP-binding</keyword>
<evidence type="ECO:0000256" key="2">
    <source>
        <dbReference type="ARBA" id="ARBA00005417"/>
    </source>
</evidence>
<reference evidence="10 11" key="1">
    <citation type="submission" date="2020-04" db="EMBL/GenBank/DDBJ databases">
        <authorList>
            <person name="Hitch T.C.A."/>
            <person name="Wylensek D."/>
            <person name="Clavel T."/>
        </authorList>
    </citation>
    <scope>NUCLEOTIDE SEQUENCE [LARGE SCALE GENOMIC DNA]</scope>
    <source>
        <strain evidence="10 11">BL-383-APC-3D</strain>
    </source>
</reference>
<evidence type="ECO:0000259" key="9">
    <source>
        <dbReference type="PROSITE" id="PS50893"/>
    </source>
</evidence>
<dbReference type="SUPFAM" id="SSF52540">
    <property type="entry name" value="P-loop containing nucleoside triphosphate hydrolases"/>
    <property type="match status" value="2"/>
</dbReference>
<dbReference type="PROSITE" id="PS50893">
    <property type="entry name" value="ABC_TRANSPORTER_2"/>
    <property type="match status" value="1"/>
</dbReference>
<dbReference type="EMBL" id="JABAFZ010000010">
    <property type="protein sequence ID" value="NME90203.1"/>
    <property type="molecule type" value="Genomic_DNA"/>
</dbReference>
<dbReference type="AlphaFoldDB" id="A0AB36CMZ2"/>
<dbReference type="GO" id="GO:0016887">
    <property type="term" value="F:ATP hydrolysis activity"/>
    <property type="evidence" value="ECO:0007669"/>
    <property type="project" value="InterPro"/>
</dbReference>
<dbReference type="PANTHER" id="PTHR43553:SF27">
    <property type="entry name" value="ENERGY-COUPLING FACTOR TRANSPORTER ATP-BINDING PROTEIN ECFA2"/>
    <property type="match status" value="1"/>
</dbReference>
<dbReference type="InterPro" id="IPR003593">
    <property type="entry name" value="AAA+_ATPase"/>
</dbReference>
<dbReference type="GO" id="GO:0042626">
    <property type="term" value="F:ATPase-coupled transmembrane transporter activity"/>
    <property type="evidence" value="ECO:0007669"/>
    <property type="project" value="TreeGrafter"/>
</dbReference>
<keyword evidence="8" id="KW-0472">Membrane</keyword>
<dbReference type="InterPro" id="IPR027417">
    <property type="entry name" value="P-loop_NTPase"/>
</dbReference>
<keyword evidence="5" id="KW-0547">Nucleotide-binding</keyword>
<comment type="similarity">
    <text evidence="2">Belongs to the ABC transporter superfamily.</text>
</comment>
<evidence type="ECO:0000256" key="5">
    <source>
        <dbReference type="ARBA" id="ARBA00022741"/>
    </source>
</evidence>
<dbReference type="GO" id="GO:0043190">
    <property type="term" value="C:ATP-binding cassette (ABC) transporter complex"/>
    <property type="evidence" value="ECO:0007669"/>
    <property type="project" value="TreeGrafter"/>
</dbReference>
<dbReference type="PANTHER" id="PTHR43553">
    <property type="entry name" value="HEAVY METAL TRANSPORTER"/>
    <property type="match status" value="1"/>
</dbReference>
<protein>
    <submittedName>
        <fullName evidence="10">ATP-binding cassette domain-containing protein</fullName>
    </submittedName>
</protein>
<keyword evidence="7" id="KW-1278">Translocase</keyword>
<dbReference type="Gene3D" id="3.40.50.300">
    <property type="entry name" value="P-loop containing nucleotide triphosphate hydrolases"/>
    <property type="match status" value="2"/>
</dbReference>
<comment type="subcellular location">
    <subcellularLocation>
        <location evidence="1">Cell membrane</location>
        <topology evidence="1">Peripheral membrane protein</topology>
    </subcellularLocation>
</comment>
<dbReference type="SMART" id="SM00382">
    <property type="entry name" value="AAA"/>
    <property type="match status" value="1"/>
</dbReference>
<evidence type="ECO:0000256" key="3">
    <source>
        <dbReference type="ARBA" id="ARBA00022448"/>
    </source>
</evidence>
<evidence type="ECO:0000256" key="8">
    <source>
        <dbReference type="ARBA" id="ARBA00023136"/>
    </source>
</evidence>
<dbReference type="InterPro" id="IPR050095">
    <property type="entry name" value="ECF_ABC_transporter_ATP-bd"/>
</dbReference>
<proteinExistence type="inferred from homology"/>
<keyword evidence="3" id="KW-0813">Transport</keyword>
<comment type="caution">
    <text evidence="10">The sequence shown here is derived from an EMBL/GenBank/DDBJ whole genome shotgun (WGS) entry which is preliminary data.</text>
</comment>
<evidence type="ECO:0000313" key="10">
    <source>
        <dbReference type="EMBL" id="NME90203.1"/>
    </source>
</evidence>
<dbReference type="GO" id="GO:0005524">
    <property type="term" value="F:ATP binding"/>
    <property type="evidence" value="ECO:0007669"/>
    <property type="project" value="UniProtKB-KW"/>
</dbReference>
<name>A0AB36CMZ2_9CORY</name>
<evidence type="ECO:0000256" key="1">
    <source>
        <dbReference type="ARBA" id="ARBA00004202"/>
    </source>
</evidence>
<gene>
    <name evidence="10" type="ORF">HF853_11070</name>
</gene>
<dbReference type="InterPro" id="IPR003439">
    <property type="entry name" value="ABC_transporter-like_ATP-bd"/>
</dbReference>
<dbReference type="Proteomes" id="UP000544551">
    <property type="component" value="Unassembled WGS sequence"/>
</dbReference>
<dbReference type="Pfam" id="PF00005">
    <property type="entry name" value="ABC_tran"/>
    <property type="match status" value="2"/>
</dbReference>
<sequence length="378" mass="41154">MAIKQLVGPSGSGLTKYLTDLYENTPGAVMLTSNPRAHITYLRTTVEEELAFGLEQRGVALDEMRQRIERIAGALDLQDLLDRAPNQLSGGQTRRVALGTVLILDAPLVLLDDPFAGLDPASRQQLADVLHNLDADVVVAGHHAWLSDIDPDVNTELLGEEALLQLPEKVPSSHHGDDSHLYFPDLVGSQGAGKRRWWQFRKSQANRFEIGPVSLSIPRGGVLWLRGANGAGKSTLMKALVERDKRIGLMLQDPIDQVIDSRVDQMVPDAQLRSQFDLNSEEHPEDLSQRALRLAQFASVIGAGNGEHVDVLCADEPDVGLDIAGRTMLHEGFASHLHRGGSIVLACHDENFIEEVRGYAHVEIFQLGTGSGSKGSSS</sequence>
<dbReference type="RefSeq" id="WP_168970323.1">
    <property type="nucleotide sequence ID" value="NZ_JABAFZ010000010.1"/>
</dbReference>